<keyword evidence="1" id="KW-0812">Transmembrane</keyword>
<accession>A0ABR5PE19</accession>
<name>A0ABR5PE19_9LACO</name>
<sequence length="66" mass="7534">MIAMNLKRIFFSIIFGILNITALAFLMSPIMAIVNRQFQESDLYQIILVVTITLVLDVGTFQQIQN</sequence>
<evidence type="ECO:0000313" key="2">
    <source>
        <dbReference type="EMBL" id="KRL16984.1"/>
    </source>
</evidence>
<evidence type="ECO:0000256" key="1">
    <source>
        <dbReference type="SAM" id="Phobius"/>
    </source>
</evidence>
<organism evidence="2 3">
    <name type="scientific">Lentilactobacillus rapi DSM 19907 = JCM 15042</name>
    <dbReference type="NCBI Taxonomy" id="1423795"/>
    <lineage>
        <taxon>Bacteria</taxon>
        <taxon>Bacillati</taxon>
        <taxon>Bacillota</taxon>
        <taxon>Bacilli</taxon>
        <taxon>Lactobacillales</taxon>
        <taxon>Lactobacillaceae</taxon>
        <taxon>Lentilactobacillus</taxon>
    </lineage>
</organism>
<feature type="transmembrane region" description="Helical" evidence="1">
    <location>
        <begin position="9"/>
        <end position="31"/>
    </location>
</feature>
<keyword evidence="3" id="KW-1185">Reference proteome</keyword>
<evidence type="ECO:0008006" key="4">
    <source>
        <dbReference type="Google" id="ProtNLM"/>
    </source>
</evidence>
<keyword evidence="1" id="KW-0472">Membrane</keyword>
<proteinExistence type="predicted"/>
<feature type="transmembrane region" description="Helical" evidence="1">
    <location>
        <begin position="43"/>
        <end position="61"/>
    </location>
</feature>
<gene>
    <name evidence="2" type="ORF">FD12_GL002341</name>
</gene>
<reference evidence="2 3" key="1">
    <citation type="journal article" date="2015" name="Genome Announc.">
        <title>Expanding the biotechnology potential of lactobacilli through comparative genomics of 213 strains and associated genera.</title>
        <authorList>
            <person name="Sun Z."/>
            <person name="Harris H.M."/>
            <person name="McCann A."/>
            <person name="Guo C."/>
            <person name="Argimon S."/>
            <person name="Zhang W."/>
            <person name="Yang X."/>
            <person name="Jeffery I.B."/>
            <person name="Cooney J.C."/>
            <person name="Kagawa T.F."/>
            <person name="Liu W."/>
            <person name="Song Y."/>
            <person name="Salvetti E."/>
            <person name="Wrobel A."/>
            <person name="Rasinkangas P."/>
            <person name="Parkhill J."/>
            <person name="Rea M.C."/>
            <person name="O'Sullivan O."/>
            <person name="Ritari J."/>
            <person name="Douillard F.P."/>
            <person name="Paul Ross R."/>
            <person name="Yang R."/>
            <person name="Briner A.E."/>
            <person name="Felis G.E."/>
            <person name="de Vos W.M."/>
            <person name="Barrangou R."/>
            <person name="Klaenhammer T.R."/>
            <person name="Caufield P.W."/>
            <person name="Cui Y."/>
            <person name="Zhang H."/>
            <person name="O'Toole P.W."/>
        </authorList>
    </citation>
    <scope>NUCLEOTIDE SEQUENCE [LARGE SCALE GENOMIC DNA]</scope>
    <source>
        <strain evidence="2 3">DSM 19907</strain>
    </source>
</reference>
<comment type="caution">
    <text evidence="2">The sequence shown here is derived from an EMBL/GenBank/DDBJ whole genome shotgun (WGS) entry which is preliminary data.</text>
</comment>
<keyword evidence="1" id="KW-1133">Transmembrane helix</keyword>
<dbReference type="Proteomes" id="UP000051977">
    <property type="component" value="Unassembled WGS sequence"/>
</dbReference>
<protein>
    <recommendedName>
        <fullName evidence="4">ABC transmembrane type-1 domain-containing protein</fullName>
    </recommendedName>
</protein>
<evidence type="ECO:0000313" key="3">
    <source>
        <dbReference type="Proteomes" id="UP000051977"/>
    </source>
</evidence>
<dbReference type="EMBL" id="AZEI01000048">
    <property type="protein sequence ID" value="KRL16984.1"/>
    <property type="molecule type" value="Genomic_DNA"/>
</dbReference>